<dbReference type="PANTHER" id="PTHR38032">
    <property type="entry name" value="POLYMERASE-RELATED"/>
    <property type="match status" value="1"/>
</dbReference>
<reference evidence="2 3" key="1">
    <citation type="submission" date="2016-10" db="EMBL/GenBank/DDBJ databases">
        <authorList>
            <person name="de Groot N.N."/>
        </authorList>
    </citation>
    <scope>NUCLEOTIDE SEQUENCE [LARGE SCALE GENOMIC DNA]</scope>
    <source>
        <strain evidence="2 3">ATCC 51327</strain>
    </source>
</reference>
<evidence type="ECO:0000313" key="2">
    <source>
        <dbReference type="EMBL" id="SFL36589.1"/>
    </source>
</evidence>
<organism evidence="2 3">
    <name type="scientific">Halanaerobium salsuginis</name>
    <dbReference type="NCBI Taxonomy" id="29563"/>
    <lineage>
        <taxon>Bacteria</taxon>
        <taxon>Bacillati</taxon>
        <taxon>Bacillota</taxon>
        <taxon>Clostridia</taxon>
        <taxon>Halanaerobiales</taxon>
        <taxon>Halanaerobiaceae</taxon>
        <taxon>Halanaerobium</taxon>
    </lineage>
</organism>
<name>A0A1I4H2Y9_9FIRM</name>
<dbReference type="Proteomes" id="UP000199006">
    <property type="component" value="Unassembled WGS sequence"/>
</dbReference>
<dbReference type="InterPro" id="IPR046865">
    <property type="entry name" value="FapA_b_solenoid"/>
</dbReference>
<dbReference type="PANTHER" id="PTHR38032:SF1">
    <property type="entry name" value="RNA-BINDING PROTEIN KHPB N-TERMINAL DOMAIN-CONTAINING PROTEIN"/>
    <property type="match status" value="1"/>
</dbReference>
<dbReference type="InterPro" id="IPR046866">
    <property type="entry name" value="FapA_N"/>
</dbReference>
<dbReference type="Pfam" id="PF20250">
    <property type="entry name" value="FapA_N"/>
    <property type="match status" value="1"/>
</dbReference>
<feature type="domain" description="Flagellar Assembly Protein A N-terminal region" evidence="1">
    <location>
        <begin position="73"/>
        <end position="255"/>
    </location>
</feature>
<accession>A0A1I4H2Y9</accession>
<dbReference type="OrthoDB" id="1279at2"/>
<proteinExistence type="predicted"/>
<sequence>MENKDGFVAVKNSQLIITDPEGLGRYPRIEAADNIDIYVKGEKQNNEIVVSKDVENEIEFKINNKAKEKQLSLEITKDRMEANLVIAMTAEQVLQIKDKEAANQIVIETVNKEQNYPRIFKREILNLLNSKQINYGIKHDYITEVINQPGDISGKYLIAEGKRAEAGIDAKLIKSEDFREEEETLFTVIDSIDKGKIICYKEKAIPGKSGVNIFSDRIPAPPVNDFELEAGLNVQLTPDKLKAIAMEGGQPKIVKKKGVVQVNIYRQYTINGDIDKYTGSIKYDGDLLVKGNVTDYFDVDIGNDLKVQGNIANAEINTQGNLYVNNNIIASTLYIGNYLDKETVVKLNYITIKIQDLEQAVDEILGEASKRKMNISDFRTGKIIRLLIENKFPDFHDLILELYQEIDQKSELKDIFKKVVPYFTNMANLERIQDESIFIELKKNIEQFLDTRINNDDVLSIHTGYIQNSEINIGGSVIINKLGCYNSTIRAKGAIIVKNRDGFLKGGDYQSEEIIYAQIAGTKLGKTYFRIGKHIFIKESLGTLVINSDHDSITIDPEKKNINYQIDDFGQLVVADSLPDLEKYLTEA</sequence>
<dbReference type="InterPro" id="IPR005646">
    <property type="entry name" value="FapA"/>
</dbReference>
<keyword evidence="3" id="KW-1185">Reference proteome</keyword>
<protein>
    <recommendedName>
        <fullName evidence="1">Flagellar Assembly Protein A N-terminal region domain-containing protein</fullName>
    </recommendedName>
</protein>
<dbReference type="EMBL" id="FOTI01000009">
    <property type="protein sequence ID" value="SFL36589.1"/>
    <property type="molecule type" value="Genomic_DNA"/>
</dbReference>
<gene>
    <name evidence="2" type="ORF">SAMN02983006_00966</name>
</gene>
<dbReference type="STRING" id="29563.SAMN02983006_00966"/>
<dbReference type="Pfam" id="PF03961">
    <property type="entry name" value="FapA"/>
    <property type="match status" value="2"/>
</dbReference>
<evidence type="ECO:0000313" key="3">
    <source>
        <dbReference type="Proteomes" id="UP000199006"/>
    </source>
</evidence>
<evidence type="ECO:0000259" key="1">
    <source>
        <dbReference type="Pfam" id="PF20250"/>
    </source>
</evidence>
<dbReference type="RefSeq" id="WP_089860526.1">
    <property type="nucleotide sequence ID" value="NZ_FOTI01000009.1"/>
</dbReference>
<dbReference type="AlphaFoldDB" id="A0A1I4H2Y9"/>